<comment type="caution">
    <text evidence="6">The sequence shown here is derived from an EMBL/GenBank/DDBJ whole genome shotgun (WGS) entry which is preliminary data.</text>
</comment>
<feature type="signal peptide" evidence="4">
    <location>
        <begin position="1"/>
        <end position="29"/>
    </location>
</feature>
<protein>
    <recommendedName>
        <fullName evidence="5">EF-hand domain-containing protein</fullName>
    </recommendedName>
</protein>
<dbReference type="PROSITE" id="PS50222">
    <property type="entry name" value="EF_HAND_2"/>
    <property type="match status" value="4"/>
</dbReference>
<reference evidence="6" key="2">
    <citation type="submission" date="2020-09" db="EMBL/GenBank/DDBJ databases">
        <authorList>
            <person name="Sun Q."/>
            <person name="Zhou Y."/>
        </authorList>
    </citation>
    <scope>NUCLEOTIDE SEQUENCE</scope>
    <source>
        <strain evidence="6">CGMCC 1.12426</strain>
    </source>
</reference>
<dbReference type="InterPro" id="IPR002048">
    <property type="entry name" value="EF_hand_dom"/>
</dbReference>
<keyword evidence="7" id="KW-1185">Reference proteome</keyword>
<feature type="domain" description="EF-hand" evidence="5">
    <location>
        <begin position="205"/>
        <end position="232"/>
    </location>
</feature>
<evidence type="ECO:0000259" key="5">
    <source>
        <dbReference type="PROSITE" id="PS50222"/>
    </source>
</evidence>
<feature type="domain" description="EF-hand" evidence="5">
    <location>
        <begin position="52"/>
        <end position="87"/>
    </location>
</feature>
<proteinExistence type="predicted"/>
<evidence type="ECO:0000313" key="7">
    <source>
        <dbReference type="Proteomes" id="UP000605148"/>
    </source>
</evidence>
<dbReference type="Gene3D" id="1.10.238.10">
    <property type="entry name" value="EF-hand"/>
    <property type="match status" value="3"/>
</dbReference>
<dbReference type="SUPFAM" id="SSF47473">
    <property type="entry name" value="EF-hand"/>
    <property type="match status" value="2"/>
</dbReference>
<organism evidence="6 7">
    <name type="scientific">Roseibium aquae</name>
    <dbReference type="NCBI Taxonomy" id="1323746"/>
    <lineage>
        <taxon>Bacteria</taxon>
        <taxon>Pseudomonadati</taxon>
        <taxon>Pseudomonadota</taxon>
        <taxon>Alphaproteobacteria</taxon>
        <taxon>Hyphomicrobiales</taxon>
        <taxon>Stappiaceae</taxon>
        <taxon>Roseibium</taxon>
    </lineage>
</organism>
<dbReference type="SMART" id="SM00054">
    <property type="entry name" value="EFh"/>
    <property type="match status" value="5"/>
</dbReference>
<dbReference type="AlphaFoldDB" id="A0A916X203"/>
<evidence type="ECO:0000313" key="6">
    <source>
        <dbReference type="EMBL" id="GGB50132.1"/>
    </source>
</evidence>
<dbReference type="GO" id="GO:0005509">
    <property type="term" value="F:calcium ion binding"/>
    <property type="evidence" value="ECO:0007669"/>
    <property type="project" value="InterPro"/>
</dbReference>
<evidence type="ECO:0000256" key="3">
    <source>
        <dbReference type="SAM" id="MobiDB-lite"/>
    </source>
</evidence>
<feature type="chain" id="PRO_5036950049" description="EF-hand domain-containing protein" evidence="4">
    <location>
        <begin position="30"/>
        <end position="319"/>
    </location>
</feature>
<dbReference type="RefSeq" id="WP_150496244.1">
    <property type="nucleotide sequence ID" value="NZ_BMFA01000006.1"/>
</dbReference>
<reference evidence="6" key="1">
    <citation type="journal article" date="2014" name="Int. J. Syst. Evol. Microbiol.">
        <title>Complete genome sequence of Corynebacterium casei LMG S-19264T (=DSM 44701T), isolated from a smear-ripened cheese.</title>
        <authorList>
            <consortium name="US DOE Joint Genome Institute (JGI-PGF)"/>
            <person name="Walter F."/>
            <person name="Albersmeier A."/>
            <person name="Kalinowski J."/>
            <person name="Ruckert C."/>
        </authorList>
    </citation>
    <scope>NUCLEOTIDE SEQUENCE</scope>
    <source>
        <strain evidence="6">CGMCC 1.12426</strain>
    </source>
</reference>
<keyword evidence="1" id="KW-0479">Metal-binding</keyword>
<feature type="region of interest" description="Disordered" evidence="3">
    <location>
        <begin position="287"/>
        <end position="319"/>
    </location>
</feature>
<dbReference type="Pfam" id="PF13202">
    <property type="entry name" value="EF-hand_5"/>
    <property type="match status" value="4"/>
</dbReference>
<evidence type="ECO:0000256" key="4">
    <source>
        <dbReference type="SAM" id="SignalP"/>
    </source>
</evidence>
<dbReference type="OrthoDB" id="5470953at2"/>
<feature type="region of interest" description="Disordered" evidence="3">
    <location>
        <begin position="147"/>
        <end position="200"/>
    </location>
</feature>
<name>A0A916X203_9HYPH</name>
<feature type="compositionally biased region" description="Gly residues" evidence="3">
    <location>
        <begin position="163"/>
        <end position="174"/>
    </location>
</feature>
<dbReference type="EMBL" id="BMFA01000006">
    <property type="protein sequence ID" value="GGB50132.1"/>
    <property type="molecule type" value="Genomic_DNA"/>
</dbReference>
<dbReference type="Proteomes" id="UP000605148">
    <property type="component" value="Unassembled WGS sequence"/>
</dbReference>
<dbReference type="InterPro" id="IPR018247">
    <property type="entry name" value="EF_Hand_1_Ca_BS"/>
</dbReference>
<accession>A0A916X203</accession>
<evidence type="ECO:0000256" key="1">
    <source>
        <dbReference type="ARBA" id="ARBA00022723"/>
    </source>
</evidence>
<dbReference type="InterPro" id="IPR011992">
    <property type="entry name" value="EF-hand-dom_pair"/>
</dbReference>
<feature type="compositionally biased region" description="Basic and acidic residues" evidence="3">
    <location>
        <begin position="175"/>
        <end position="184"/>
    </location>
</feature>
<keyword evidence="2" id="KW-0677">Repeat</keyword>
<feature type="domain" description="EF-hand" evidence="5">
    <location>
        <begin position="277"/>
        <end position="312"/>
    </location>
</feature>
<gene>
    <name evidence="6" type="ORF">GCM10011316_22790</name>
</gene>
<evidence type="ECO:0000256" key="2">
    <source>
        <dbReference type="ARBA" id="ARBA00022737"/>
    </source>
</evidence>
<feature type="domain" description="EF-hand" evidence="5">
    <location>
        <begin position="108"/>
        <end position="143"/>
    </location>
</feature>
<dbReference type="PROSITE" id="PS00018">
    <property type="entry name" value="EF_HAND_1"/>
    <property type="match status" value="4"/>
</dbReference>
<dbReference type="PANTHER" id="PTHR10827:SF98">
    <property type="entry name" value="45 KDA CALCIUM-BINDING PROTEIN"/>
    <property type="match status" value="1"/>
</dbReference>
<dbReference type="PANTHER" id="PTHR10827">
    <property type="entry name" value="RETICULOCALBIN"/>
    <property type="match status" value="1"/>
</dbReference>
<keyword evidence="4" id="KW-0732">Signal</keyword>
<sequence>MNKLATVSLAVVALSLAGTGILGGVSAHAGDRAGWQEGGGPGQHRMMRGGPGGDRHMQRLFDRFDVNADGSISSAEIEEASAANFAGADTDGNGSLSLDEMKAGFLEQSADARIRAFQRLDRDGDGTVTRAEYDRVSDRMFARFERRGQGAMKPGQGPDEGKGQGQGLGQGQRMGEGRRAETGDRGNGGSRFGDDGRRAGPMRMMVELLDQNGDGRVTREEFDAVRGELFAAADANGSGSFALEDFAPAWLAINDSRVVAMFQRLDENGDLAISPEERSTQAARMMSRLDSNGDGVVTRADFKGGKNGRHHGKQGGQRG</sequence>